<dbReference type="OrthoDB" id="5521406at2"/>
<dbReference type="Pfam" id="PF15586">
    <property type="entry name" value="Imm8"/>
    <property type="match status" value="1"/>
</dbReference>
<dbReference type="AlphaFoldDB" id="A0A5D3KQR1"/>
<proteinExistence type="predicted"/>
<protein>
    <submittedName>
        <fullName evidence="1">Uncharacterized protein</fullName>
    </submittedName>
</protein>
<dbReference type="Proteomes" id="UP000324758">
    <property type="component" value="Unassembled WGS sequence"/>
</dbReference>
<dbReference type="InterPro" id="IPR028964">
    <property type="entry name" value="Imm8"/>
</dbReference>
<comment type="caution">
    <text evidence="1">The sequence shown here is derived from an EMBL/GenBank/DDBJ whole genome shotgun (WGS) entry which is preliminary data.</text>
</comment>
<gene>
    <name evidence="1" type="ORF">FXB40_04225</name>
</gene>
<accession>A0A5D3KQR1</accession>
<evidence type="ECO:0000313" key="2">
    <source>
        <dbReference type="Proteomes" id="UP000324758"/>
    </source>
</evidence>
<organism evidence="1 2">
    <name type="scientific">Bradyrhizobium rifense</name>
    <dbReference type="NCBI Taxonomy" id="515499"/>
    <lineage>
        <taxon>Bacteria</taxon>
        <taxon>Pseudomonadati</taxon>
        <taxon>Pseudomonadota</taxon>
        <taxon>Alphaproteobacteria</taxon>
        <taxon>Hyphomicrobiales</taxon>
        <taxon>Nitrobacteraceae</taxon>
        <taxon>Bradyrhizobium</taxon>
    </lineage>
</organism>
<name>A0A5D3KQR1_9BRAD</name>
<keyword evidence="2" id="KW-1185">Reference proteome</keyword>
<dbReference type="EMBL" id="VSSS01000009">
    <property type="protein sequence ID" value="TYL98988.1"/>
    <property type="molecule type" value="Genomic_DNA"/>
</dbReference>
<sequence length="146" mass="16476">MRPTSPTRPRPSRSHGSCRCWRRRADGTNVVVVANLRQLSCSDTPSLEAFQPDGPFGIYICAMVGPAGGPGEESFGFTLCTPEWFADNMKDAHVPGRHFLFVKEYDYPALERYVRGYCQRCMGNSWKEVAEKVGLLGSWEFENYTL</sequence>
<reference evidence="1 2" key="1">
    <citation type="submission" date="2019-08" db="EMBL/GenBank/DDBJ databases">
        <title>Bradyrhizobium hipponensis sp. nov., a rhizobium isolated from a Lupinus angustifolius root nodule in Tunisia.</title>
        <authorList>
            <person name="Off K."/>
            <person name="Rejili M."/>
            <person name="Mars M."/>
            <person name="Brachmann A."/>
            <person name="Marin M."/>
        </authorList>
    </citation>
    <scope>NUCLEOTIDE SEQUENCE [LARGE SCALE GENOMIC DNA]</scope>
    <source>
        <strain evidence="1 2">CTAW71</strain>
    </source>
</reference>
<evidence type="ECO:0000313" key="1">
    <source>
        <dbReference type="EMBL" id="TYL98988.1"/>
    </source>
</evidence>